<sequence length="247" mass="26795">MTLLIVGHRGAMAHKPENSLESYALAEEVGVDEIELDVRLSKDQQLFLLHDATLDRTAGDDSARGRGPAAELTLAELQAVVLDSGRGVVSLAEMYDATSTVIQLEVKDPATVPFLAEFFAARHEDAARTIVTGFDPDALRQAAELMPQIGRCIIVKTLADAERFDGGLAGLLEYTGSTRFACGFPGLTKETVEAIQARGLDVHVWMLRTLEDMRAAVALGADGTTSDDPAQAQQWYRQVLDERKARV</sequence>
<organism evidence="2 3">
    <name type="scientific">Occultella aeris</name>
    <dbReference type="NCBI Taxonomy" id="2761496"/>
    <lineage>
        <taxon>Bacteria</taxon>
        <taxon>Bacillati</taxon>
        <taxon>Actinomycetota</taxon>
        <taxon>Actinomycetes</taxon>
        <taxon>Micrococcales</taxon>
        <taxon>Ruaniaceae</taxon>
        <taxon>Occultella</taxon>
    </lineage>
</organism>
<protein>
    <submittedName>
        <fullName evidence="2">Putative glycerophosphoryl diester phosphodiesterase 1</fullName>
        <ecNumber evidence="2">3.1.4.46</ecNumber>
    </submittedName>
</protein>
<dbReference type="Gene3D" id="3.20.20.190">
    <property type="entry name" value="Phosphatidylinositol (PI) phosphodiesterase"/>
    <property type="match status" value="1"/>
</dbReference>
<dbReference type="GO" id="GO:0006629">
    <property type="term" value="P:lipid metabolic process"/>
    <property type="evidence" value="ECO:0007669"/>
    <property type="project" value="InterPro"/>
</dbReference>
<gene>
    <name evidence="2" type="primary">glpQ1</name>
    <name evidence="2" type="ORF">HALOF300_02064</name>
</gene>
<keyword evidence="2" id="KW-0378">Hydrolase</keyword>
<comment type="caution">
    <text evidence="2">The sequence shown here is derived from an EMBL/GenBank/DDBJ whole genome shotgun (WGS) entry which is preliminary data.</text>
</comment>
<reference evidence="2 3" key="1">
    <citation type="submission" date="2019-11" db="EMBL/GenBank/DDBJ databases">
        <authorList>
            <person name="Criscuolo A."/>
        </authorList>
    </citation>
    <scope>NUCLEOTIDE SEQUENCE [LARGE SCALE GENOMIC DNA]</scope>
    <source>
        <strain evidence="2">CIP111667</strain>
    </source>
</reference>
<keyword evidence="3" id="KW-1185">Reference proteome</keyword>
<evidence type="ECO:0000313" key="2">
    <source>
        <dbReference type="EMBL" id="VZO36925.1"/>
    </source>
</evidence>
<evidence type="ECO:0000259" key="1">
    <source>
        <dbReference type="PROSITE" id="PS51704"/>
    </source>
</evidence>
<dbReference type="PANTHER" id="PTHR46211">
    <property type="entry name" value="GLYCEROPHOSPHORYL DIESTER PHOSPHODIESTERASE"/>
    <property type="match status" value="1"/>
</dbReference>
<proteinExistence type="predicted"/>
<name>A0A7M4DIW1_9MICO</name>
<dbReference type="InterPro" id="IPR017946">
    <property type="entry name" value="PLC-like_Pdiesterase_TIM-brl"/>
</dbReference>
<dbReference type="RefSeq" id="WP_156740857.1">
    <property type="nucleotide sequence ID" value="NZ_CACRYJ010000028.1"/>
</dbReference>
<dbReference type="Proteomes" id="UP000419743">
    <property type="component" value="Unassembled WGS sequence"/>
</dbReference>
<accession>A0A7M4DIW1</accession>
<feature type="domain" description="GP-PDE" evidence="1">
    <location>
        <begin position="3"/>
        <end position="236"/>
    </location>
</feature>
<dbReference type="PROSITE" id="PS51704">
    <property type="entry name" value="GP_PDE"/>
    <property type="match status" value="1"/>
</dbReference>
<dbReference type="SUPFAM" id="SSF51695">
    <property type="entry name" value="PLC-like phosphodiesterases"/>
    <property type="match status" value="1"/>
</dbReference>
<dbReference type="InterPro" id="IPR030395">
    <property type="entry name" value="GP_PDE_dom"/>
</dbReference>
<dbReference type="AlphaFoldDB" id="A0A7M4DIW1"/>
<dbReference type="EMBL" id="CACRYJ010000028">
    <property type="protein sequence ID" value="VZO36925.1"/>
    <property type="molecule type" value="Genomic_DNA"/>
</dbReference>
<evidence type="ECO:0000313" key="3">
    <source>
        <dbReference type="Proteomes" id="UP000419743"/>
    </source>
</evidence>
<dbReference type="EC" id="3.1.4.46" evidence="2"/>
<dbReference type="GO" id="GO:0008889">
    <property type="term" value="F:glycerophosphodiester phosphodiesterase activity"/>
    <property type="evidence" value="ECO:0007669"/>
    <property type="project" value="UniProtKB-EC"/>
</dbReference>
<dbReference type="PANTHER" id="PTHR46211:SF1">
    <property type="entry name" value="GLYCEROPHOSPHODIESTER PHOSPHODIESTERASE, CYTOPLASMIC"/>
    <property type="match status" value="1"/>
</dbReference>
<dbReference type="Pfam" id="PF03009">
    <property type="entry name" value="GDPD"/>
    <property type="match status" value="2"/>
</dbReference>